<dbReference type="AlphaFoldDB" id="A0A1X7LGZ6"/>
<keyword evidence="3" id="KW-1185">Reference proteome</keyword>
<keyword evidence="1" id="KW-0812">Transmembrane</keyword>
<accession>A0A1X7LGZ6</accession>
<proteinExistence type="predicted"/>
<evidence type="ECO:0000313" key="2">
    <source>
        <dbReference type="EMBL" id="SMG53055.1"/>
    </source>
</evidence>
<reference evidence="3" key="1">
    <citation type="submission" date="2017-04" db="EMBL/GenBank/DDBJ databases">
        <authorList>
            <person name="Varghese N."/>
            <person name="Submissions S."/>
        </authorList>
    </citation>
    <scope>NUCLEOTIDE SEQUENCE [LARGE SCALE GENOMIC DNA]</scope>
    <source>
        <strain evidence="3">DSM 19835</strain>
    </source>
</reference>
<dbReference type="Proteomes" id="UP000193420">
    <property type="component" value="Unassembled WGS sequence"/>
</dbReference>
<dbReference type="EMBL" id="FXAO01000016">
    <property type="protein sequence ID" value="SMG53055.1"/>
    <property type="molecule type" value="Genomic_DNA"/>
</dbReference>
<keyword evidence="1" id="KW-0472">Membrane</keyword>
<dbReference type="RefSeq" id="WP_085500968.1">
    <property type="nucleotide sequence ID" value="NZ_FXAO01000016.1"/>
</dbReference>
<feature type="transmembrane region" description="Helical" evidence="1">
    <location>
        <begin position="203"/>
        <end position="222"/>
    </location>
</feature>
<sequence>MRTLSTEEKSFVKELVKISGISHNVFLANVVDRELNNTDVYLDYFNKQVEYRFDQNLYNQNQNLFTDFAREFSWRMMLYINLLRDLEKEGMLFMFQESPNVNNSRFGRLINGNRYISSRINDQEAISSLLKYSKKTILINQSLIDFEKNDFKTEVDLKHIESIEYSKKNLKLADESLKSSLTSLDLASKSLESGNKSLRYSRYTLIATILIFVIGTAINIFISSKKQEPFTLNEKQFNLFNNSLLKSGEELNSTKRNLQSVQSQTDSIIRYTRAETENIENQIENFVASSSSDIRSIKIEIRKIQESLGKLSDKIE</sequence>
<evidence type="ECO:0000313" key="3">
    <source>
        <dbReference type="Proteomes" id="UP000193420"/>
    </source>
</evidence>
<gene>
    <name evidence="2" type="ORF">SAMN03080602_04323</name>
</gene>
<name>A0A1X7LGZ6_9FLAO</name>
<keyword evidence="1" id="KW-1133">Transmembrane helix</keyword>
<dbReference type="OrthoDB" id="1448429at2"/>
<organism evidence="2 3">
    <name type="scientific">Arenibacter troitsensis</name>
    <dbReference type="NCBI Taxonomy" id="188872"/>
    <lineage>
        <taxon>Bacteria</taxon>
        <taxon>Pseudomonadati</taxon>
        <taxon>Bacteroidota</taxon>
        <taxon>Flavobacteriia</taxon>
        <taxon>Flavobacteriales</taxon>
        <taxon>Flavobacteriaceae</taxon>
        <taxon>Arenibacter</taxon>
    </lineage>
</organism>
<protein>
    <submittedName>
        <fullName evidence="2">Uncharacterized protein</fullName>
    </submittedName>
</protein>
<evidence type="ECO:0000256" key="1">
    <source>
        <dbReference type="SAM" id="Phobius"/>
    </source>
</evidence>